<gene>
    <name evidence="2" type="ORF">A3B54_01245</name>
</gene>
<dbReference type="EMBL" id="MFBT01000027">
    <property type="protein sequence ID" value="OGD98956.1"/>
    <property type="molecule type" value="Genomic_DNA"/>
</dbReference>
<protein>
    <submittedName>
        <fullName evidence="2">Uncharacterized protein</fullName>
    </submittedName>
</protein>
<reference evidence="2 3" key="1">
    <citation type="journal article" date="2016" name="Nat. Commun.">
        <title>Thousands of microbial genomes shed light on interconnected biogeochemical processes in an aquifer system.</title>
        <authorList>
            <person name="Anantharaman K."/>
            <person name="Brown C.T."/>
            <person name="Hug L.A."/>
            <person name="Sharon I."/>
            <person name="Castelle C.J."/>
            <person name="Probst A.J."/>
            <person name="Thomas B.C."/>
            <person name="Singh A."/>
            <person name="Wilkins M.J."/>
            <person name="Karaoz U."/>
            <person name="Brodie E.L."/>
            <person name="Williams K.H."/>
            <person name="Hubbard S.S."/>
            <person name="Banfield J.F."/>
        </authorList>
    </citation>
    <scope>NUCLEOTIDE SEQUENCE [LARGE SCALE GENOMIC DNA]</scope>
</reference>
<organism evidence="2 3">
    <name type="scientific">Candidatus Curtissbacteria bacterium RIFCSPLOWO2_01_FULL_42_50</name>
    <dbReference type="NCBI Taxonomy" id="1797730"/>
    <lineage>
        <taxon>Bacteria</taxon>
        <taxon>Candidatus Curtissiibacteriota</taxon>
    </lineage>
</organism>
<name>A0A1F5H466_9BACT</name>
<keyword evidence="1" id="KW-0812">Transmembrane</keyword>
<dbReference type="AlphaFoldDB" id="A0A1F5H466"/>
<feature type="transmembrane region" description="Helical" evidence="1">
    <location>
        <begin position="62"/>
        <end position="83"/>
    </location>
</feature>
<dbReference type="InterPro" id="IPR008910">
    <property type="entry name" value="MSC_TM_helix"/>
</dbReference>
<comment type="caution">
    <text evidence="2">The sequence shown here is derived from an EMBL/GenBank/DDBJ whole genome shotgun (WGS) entry which is preliminary data.</text>
</comment>
<sequence length="253" mass="27301">MVIFKWSYKTLLRLFGLAWGFGGGRREVNNLSVEDLSTAVSSVVLGALSTFVNFIPSLVGGLIILTIGLVVAAIVYRLVVGLLKAIQLEKLLTKYGIVKLEGKEIEWVDILAELARWSIIIVFLIPSLSAWRLGAVNAVISRVLLYIPNVIVAVVLAIVGIVFAKLAYRISYSASRSLGRDTAHTVALVAQWSLIVFVGFLVLHQLGVAQELLRILFAGIVAMLALAGGLAFGLGGQGTARSLLESVLDRFKK</sequence>
<evidence type="ECO:0000313" key="3">
    <source>
        <dbReference type="Proteomes" id="UP000177039"/>
    </source>
</evidence>
<accession>A0A1F5H466</accession>
<feature type="transmembrane region" description="Helical" evidence="1">
    <location>
        <begin position="183"/>
        <end position="203"/>
    </location>
</feature>
<dbReference type="Pfam" id="PF05552">
    <property type="entry name" value="MS_channel_1st_1"/>
    <property type="match status" value="2"/>
</dbReference>
<keyword evidence="1" id="KW-1133">Transmembrane helix</keyword>
<evidence type="ECO:0000313" key="2">
    <source>
        <dbReference type="EMBL" id="OGD98956.1"/>
    </source>
</evidence>
<keyword evidence="1" id="KW-0472">Membrane</keyword>
<dbReference type="Proteomes" id="UP000177039">
    <property type="component" value="Unassembled WGS sequence"/>
</dbReference>
<evidence type="ECO:0000256" key="1">
    <source>
        <dbReference type="SAM" id="Phobius"/>
    </source>
</evidence>
<feature type="transmembrane region" description="Helical" evidence="1">
    <location>
        <begin position="215"/>
        <end position="234"/>
    </location>
</feature>
<proteinExistence type="predicted"/>
<dbReference type="Gene3D" id="1.10.287.1260">
    <property type="match status" value="1"/>
</dbReference>
<feature type="transmembrane region" description="Helical" evidence="1">
    <location>
        <begin position="114"/>
        <end position="131"/>
    </location>
</feature>
<feature type="transmembrane region" description="Helical" evidence="1">
    <location>
        <begin position="143"/>
        <end position="163"/>
    </location>
</feature>